<gene>
    <name evidence="3" type="ORF">LSH36_332g02009</name>
</gene>
<dbReference type="GO" id="GO:0000725">
    <property type="term" value="P:recombinational repair"/>
    <property type="evidence" value="ECO:0007669"/>
    <property type="project" value="InterPro"/>
</dbReference>
<evidence type="ECO:0000313" key="3">
    <source>
        <dbReference type="EMBL" id="KAK2152304.1"/>
    </source>
</evidence>
<dbReference type="Proteomes" id="UP001208570">
    <property type="component" value="Unassembled WGS sequence"/>
</dbReference>
<evidence type="ECO:0000313" key="4">
    <source>
        <dbReference type="Proteomes" id="UP001208570"/>
    </source>
</evidence>
<name>A0AAD9N2Y7_9ANNE</name>
<sequence length="780" mass="84966">MFSVDDSFDLDDEILGMVPYNALANVVYNSLSLVFSESCLSPILYALVKIFLAVDVNRGFDKQYSETHKTSGITRQSTTGLVQTTCQSENKRCQDGSDSKNSNPAVSKTDQGQLPVIQRNSGSADTNVWHGKSSVQNSFVGDIQKMSVSPENLKFSSGEPRSRNDFISGLSKTLETYSQNRIEQLDKTGSAHKKFVFKPIREIKPSVLLTPPNVGSVLSCDISQSVPVSSGCSSKCVSNNGPRSRSSVSKALISKDIFDNEEDSWLNNLDINLDNLLSCNRSSKSCTLRNNSQQTFVPVISAVSTAHTTVSLSGKASIQCLEKLDKNDLARTNCHVLDLLLNDGIKKSSVSDATRRETGKIQDTVSRFSVTPLQKSDFANNILGSTVASSSPVPVCSPLSTVTTRVRKRKFPGPAGALPRITSDKNISFGEPLKQTPLQTKLPIKVERNDVRSDVFCSQKCEDRFSSGPWEAMKQDLEPQAKDVLQEFNILSLIKKASKKLLPRSKVPVLCVVIDQISLDGMEASVILRDPTGKIKGTIHRLVVKEYAGDMQPGTVMVLRQVAVFSPPAARNHYLNITPNNLVRIYCREDDKSTVNTRHIATFAEEDLKVHQELSDTVPSNSQSVIRKAAGTCFSSKSTPSVLKPNTTSPRCSKFAAKLKHGINHISDSKQRMFSLVMKQSDTVTGVLSSCLPNNCSPGHPGKSCAVSASTNSSWSCLAVSDSNSETNPYNSVSTERPHNGFPPDGGNTSDQMDGVASLWQDDQLDDLLSVMADDLLSEC</sequence>
<reference evidence="3" key="1">
    <citation type="journal article" date="2023" name="Mol. Biol. Evol.">
        <title>Third-Generation Sequencing Reveals the Adaptive Role of the Epigenome in Three Deep-Sea Polychaetes.</title>
        <authorList>
            <person name="Perez M."/>
            <person name="Aroh O."/>
            <person name="Sun Y."/>
            <person name="Lan Y."/>
            <person name="Juniper S.K."/>
            <person name="Young C.R."/>
            <person name="Angers B."/>
            <person name="Qian P.Y."/>
        </authorList>
    </citation>
    <scope>NUCLEOTIDE SEQUENCE</scope>
    <source>
        <strain evidence="3">P08H-3</strain>
    </source>
</reference>
<dbReference type="AlphaFoldDB" id="A0AAD9N2Y7"/>
<dbReference type="InterPro" id="IPR058570">
    <property type="entry name" value="HROB_OB"/>
</dbReference>
<feature type="domain" description="Homologous recombination OB-fold protein OB-fold" evidence="2">
    <location>
        <begin position="506"/>
        <end position="588"/>
    </location>
</feature>
<comment type="caution">
    <text evidence="3">The sequence shown here is derived from an EMBL/GenBank/DDBJ whole genome shotgun (WGS) entry which is preliminary data.</text>
</comment>
<dbReference type="PANTHER" id="PTHR14523">
    <property type="entry name" value="UNCHARACTERIZED PROTEIN C17ORF53 HOMOLOG"/>
    <property type="match status" value="1"/>
</dbReference>
<protein>
    <recommendedName>
        <fullName evidence="2">Homologous recombination OB-fold protein OB-fold domain-containing protein</fullName>
    </recommendedName>
</protein>
<dbReference type="PANTHER" id="PTHR14523:SF1">
    <property type="entry name" value="HOMOLOGOUS RECOMBINATION OB-FOLD PROTEIN"/>
    <property type="match status" value="1"/>
</dbReference>
<dbReference type="EMBL" id="JAODUP010000333">
    <property type="protein sequence ID" value="KAK2152304.1"/>
    <property type="molecule type" value="Genomic_DNA"/>
</dbReference>
<feature type="region of interest" description="Disordered" evidence="1">
    <location>
        <begin position="89"/>
        <end position="115"/>
    </location>
</feature>
<evidence type="ECO:0000259" key="2">
    <source>
        <dbReference type="Pfam" id="PF15072"/>
    </source>
</evidence>
<feature type="compositionally biased region" description="Polar residues" evidence="1">
    <location>
        <begin position="99"/>
        <end position="115"/>
    </location>
</feature>
<dbReference type="Pfam" id="PF15072">
    <property type="entry name" value="HROB"/>
    <property type="match status" value="1"/>
</dbReference>
<feature type="region of interest" description="Disordered" evidence="1">
    <location>
        <begin position="727"/>
        <end position="753"/>
    </location>
</feature>
<feature type="compositionally biased region" description="Basic and acidic residues" evidence="1">
    <location>
        <begin position="89"/>
        <end position="98"/>
    </location>
</feature>
<proteinExistence type="predicted"/>
<dbReference type="InterPro" id="IPR028045">
    <property type="entry name" value="HROB"/>
</dbReference>
<evidence type="ECO:0000256" key="1">
    <source>
        <dbReference type="SAM" id="MobiDB-lite"/>
    </source>
</evidence>
<accession>A0AAD9N2Y7</accession>
<keyword evidence="4" id="KW-1185">Reference proteome</keyword>
<organism evidence="3 4">
    <name type="scientific">Paralvinella palmiformis</name>
    <dbReference type="NCBI Taxonomy" id="53620"/>
    <lineage>
        <taxon>Eukaryota</taxon>
        <taxon>Metazoa</taxon>
        <taxon>Spiralia</taxon>
        <taxon>Lophotrochozoa</taxon>
        <taxon>Annelida</taxon>
        <taxon>Polychaeta</taxon>
        <taxon>Sedentaria</taxon>
        <taxon>Canalipalpata</taxon>
        <taxon>Terebellida</taxon>
        <taxon>Terebelliformia</taxon>
        <taxon>Alvinellidae</taxon>
        <taxon>Paralvinella</taxon>
    </lineage>
</organism>